<dbReference type="Proteomes" id="UP000751190">
    <property type="component" value="Unassembled WGS sequence"/>
</dbReference>
<organism evidence="1 2">
    <name type="scientific">Diacronema lutheri</name>
    <name type="common">Unicellular marine alga</name>
    <name type="synonym">Monochrysis lutheri</name>
    <dbReference type="NCBI Taxonomy" id="2081491"/>
    <lineage>
        <taxon>Eukaryota</taxon>
        <taxon>Haptista</taxon>
        <taxon>Haptophyta</taxon>
        <taxon>Pavlovophyceae</taxon>
        <taxon>Pavlovales</taxon>
        <taxon>Pavlovaceae</taxon>
        <taxon>Diacronema</taxon>
    </lineage>
</organism>
<dbReference type="EMBL" id="JAGTXO010000041">
    <property type="protein sequence ID" value="KAG8459334.1"/>
    <property type="molecule type" value="Genomic_DNA"/>
</dbReference>
<gene>
    <name evidence="1" type="ORF">KFE25_012970</name>
</gene>
<sequence length="400" mass="40427">MGEVRSQLAGDVARALDQIIVHMGELYADLAHETAAVEGACDDAADALRSLEREAAAPDARAGAGTPAAAGAAPCRAALDGRCGRVVASKAGAACSAAPPTPGRATAPAPARARPAAATCQRLQLLHAALGRCAAEYGLGAPAQLGDSPSADEMSFLRALLSTQGAPPAAAAAAAAAIPAADGDGSAARGARAYGELCAAHGASVEHSRALRAAVERALDRGARGHSEDERTEAREVAAQCARLLLRHGEELRAAADCAQFERLGAAAARHRARCLAALAPREPAADAATARAAARAAAPRDAGVSGAAEALGARDRVHYRSARELEARCRALHAARAHAAQLSVGRCVAERALPLVGRLARAQTFGRGALLAAFRLVHAVLCARGGRLAVFLAHDQAAA</sequence>
<evidence type="ECO:0000313" key="2">
    <source>
        <dbReference type="Proteomes" id="UP000751190"/>
    </source>
</evidence>
<name>A0A8J5XEN3_DIALT</name>
<comment type="caution">
    <text evidence="1">The sequence shown here is derived from an EMBL/GenBank/DDBJ whole genome shotgun (WGS) entry which is preliminary data.</text>
</comment>
<keyword evidence="2" id="KW-1185">Reference proteome</keyword>
<protein>
    <submittedName>
        <fullName evidence="1">Uncharacterized protein</fullName>
    </submittedName>
</protein>
<evidence type="ECO:0000313" key="1">
    <source>
        <dbReference type="EMBL" id="KAG8459334.1"/>
    </source>
</evidence>
<reference evidence="1" key="1">
    <citation type="submission" date="2021-05" db="EMBL/GenBank/DDBJ databases">
        <title>The genome of the haptophyte Pavlova lutheri (Diacronema luteri, Pavlovales) - a model for lipid biosynthesis in eukaryotic algae.</title>
        <authorList>
            <person name="Hulatt C.J."/>
            <person name="Posewitz M.C."/>
        </authorList>
    </citation>
    <scope>NUCLEOTIDE SEQUENCE</scope>
    <source>
        <strain evidence="1">NIVA-4/92</strain>
    </source>
</reference>
<dbReference type="OrthoDB" id="10649141at2759"/>
<accession>A0A8J5XEN3</accession>
<dbReference type="AlphaFoldDB" id="A0A8J5XEN3"/>
<proteinExistence type="predicted"/>